<dbReference type="PANTHER" id="PTHR47506">
    <property type="entry name" value="TRANSCRIPTIONAL REGULATORY PROTEIN"/>
    <property type="match status" value="1"/>
</dbReference>
<dbReference type="PRINTS" id="PR00455">
    <property type="entry name" value="HTHTETR"/>
</dbReference>
<proteinExistence type="predicted"/>
<dbReference type="InterPro" id="IPR009057">
    <property type="entry name" value="Homeodomain-like_sf"/>
</dbReference>
<accession>A0A0D8HDF8</accession>
<dbReference type="RefSeq" id="WP_052606815.1">
    <property type="nucleotide sequence ID" value="NZ_JXYS01000104.1"/>
</dbReference>
<dbReference type="InterPro" id="IPR036271">
    <property type="entry name" value="Tet_transcr_reg_TetR-rel_C_sf"/>
</dbReference>
<dbReference type="Pfam" id="PF00440">
    <property type="entry name" value="TetR_N"/>
    <property type="match status" value="1"/>
</dbReference>
<evidence type="ECO:0000313" key="6">
    <source>
        <dbReference type="EMBL" id="KJF15990.1"/>
    </source>
</evidence>
<organism evidence="6 7">
    <name type="scientific">Acidithrix ferrooxidans</name>
    <dbReference type="NCBI Taxonomy" id="1280514"/>
    <lineage>
        <taxon>Bacteria</taxon>
        <taxon>Bacillati</taxon>
        <taxon>Actinomycetota</taxon>
        <taxon>Acidimicrobiia</taxon>
        <taxon>Acidimicrobiales</taxon>
        <taxon>Acidimicrobiaceae</taxon>
        <taxon>Acidithrix</taxon>
    </lineage>
</organism>
<feature type="domain" description="HTH tetR-type" evidence="5">
    <location>
        <begin position="5"/>
        <end position="65"/>
    </location>
</feature>
<keyword evidence="7" id="KW-1185">Reference proteome</keyword>
<evidence type="ECO:0000256" key="2">
    <source>
        <dbReference type="ARBA" id="ARBA00023125"/>
    </source>
</evidence>
<dbReference type="AlphaFoldDB" id="A0A0D8HDF8"/>
<keyword evidence="3" id="KW-0804">Transcription</keyword>
<evidence type="ECO:0000256" key="1">
    <source>
        <dbReference type="ARBA" id="ARBA00023015"/>
    </source>
</evidence>
<gene>
    <name evidence="6" type="primary">yjdC</name>
    <name evidence="6" type="ORF">AXFE_31420</name>
</gene>
<comment type="caution">
    <text evidence="6">The sequence shown here is derived from an EMBL/GenBank/DDBJ whole genome shotgun (WGS) entry which is preliminary data.</text>
</comment>
<dbReference type="GO" id="GO:0003677">
    <property type="term" value="F:DNA binding"/>
    <property type="evidence" value="ECO:0007669"/>
    <property type="project" value="UniProtKB-UniRule"/>
</dbReference>
<dbReference type="SUPFAM" id="SSF48498">
    <property type="entry name" value="Tetracyclin repressor-like, C-terminal domain"/>
    <property type="match status" value="1"/>
</dbReference>
<protein>
    <submittedName>
        <fullName evidence="6">HTH-type transcriptional regulator YjdC</fullName>
    </submittedName>
</protein>
<dbReference type="EMBL" id="JXYS01000104">
    <property type="protein sequence ID" value="KJF15990.1"/>
    <property type="molecule type" value="Genomic_DNA"/>
</dbReference>
<name>A0A0D8HDF8_9ACTN</name>
<dbReference type="PROSITE" id="PS50977">
    <property type="entry name" value="HTH_TETR_2"/>
    <property type="match status" value="1"/>
</dbReference>
<dbReference type="OrthoDB" id="4214267at2"/>
<evidence type="ECO:0000313" key="7">
    <source>
        <dbReference type="Proteomes" id="UP000032360"/>
    </source>
</evidence>
<dbReference type="STRING" id="1280514.AXFE_31420"/>
<evidence type="ECO:0000259" key="5">
    <source>
        <dbReference type="PROSITE" id="PS50977"/>
    </source>
</evidence>
<reference evidence="6 7" key="1">
    <citation type="submission" date="2015-01" db="EMBL/GenBank/DDBJ databases">
        <title>Draft genome of the acidophilic iron oxidizer Acidithrix ferrooxidans strain Py-F3.</title>
        <authorList>
            <person name="Poehlein A."/>
            <person name="Eisen S."/>
            <person name="Schloemann M."/>
            <person name="Johnson B.D."/>
            <person name="Daniel R."/>
            <person name="Muehling M."/>
        </authorList>
    </citation>
    <scope>NUCLEOTIDE SEQUENCE [LARGE SCALE GENOMIC DNA]</scope>
    <source>
        <strain evidence="6 7">Py-F3</strain>
    </source>
</reference>
<sequence length="192" mass="20960">MSFPGITHARLLDTGTELFYTEGIAATGVDKVVARSGISKPTLYAHFHSKDELVAAVLERRHAERVATLDAWVRTHADSPRERLLAVFDWLASWHAGEGERGCAFVNAVAEVAGPGHPAQEVARRHKRWMREYLAGLASEAGFSDPQRLGSDLMLLVDGANARVLVDGDLAAATDARRLAAMLIDAYQEWGQ</sequence>
<dbReference type="InterPro" id="IPR001647">
    <property type="entry name" value="HTH_TetR"/>
</dbReference>
<dbReference type="Proteomes" id="UP000032360">
    <property type="component" value="Unassembled WGS sequence"/>
</dbReference>
<keyword evidence="2 4" id="KW-0238">DNA-binding</keyword>
<feature type="DNA-binding region" description="H-T-H motif" evidence="4">
    <location>
        <begin position="28"/>
        <end position="47"/>
    </location>
</feature>
<dbReference type="Gene3D" id="1.10.357.10">
    <property type="entry name" value="Tetracycline Repressor, domain 2"/>
    <property type="match status" value="1"/>
</dbReference>
<keyword evidence="1" id="KW-0805">Transcription regulation</keyword>
<evidence type="ECO:0000256" key="3">
    <source>
        <dbReference type="ARBA" id="ARBA00023163"/>
    </source>
</evidence>
<dbReference type="SUPFAM" id="SSF46689">
    <property type="entry name" value="Homeodomain-like"/>
    <property type="match status" value="1"/>
</dbReference>
<dbReference type="PANTHER" id="PTHR47506:SF1">
    <property type="entry name" value="HTH-TYPE TRANSCRIPTIONAL REGULATOR YJDC"/>
    <property type="match status" value="1"/>
</dbReference>
<evidence type="ECO:0000256" key="4">
    <source>
        <dbReference type="PROSITE-ProRule" id="PRU00335"/>
    </source>
</evidence>